<name>A0AAV4X5I9_CAEEX</name>
<gene>
    <name evidence="1" type="ORF">CEXT_274591</name>
</gene>
<evidence type="ECO:0000313" key="1">
    <source>
        <dbReference type="EMBL" id="GIY90447.1"/>
    </source>
</evidence>
<proteinExistence type="predicted"/>
<comment type="caution">
    <text evidence="1">The sequence shown here is derived from an EMBL/GenBank/DDBJ whole genome shotgun (WGS) entry which is preliminary data.</text>
</comment>
<sequence>MAESPHRMHGVLKQKCSCWILYRFRDRLIAALERKRKKKKKEWFARIFCAQIGGPPPRNNLRPRHTGTTFEVAVTARCLVVHQFGQDFFQKQNKKAPSVQTSKIHEPIKWSFITPDLKIRTNQSCAEDARLVGILIPIHASPVKDNS</sequence>
<dbReference type="Proteomes" id="UP001054945">
    <property type="component" value="Unassembled WGS sequence"/>
</dbReference>
<dbReference type="AlphaFoldDB" id="A0AAV4X5I9"/>
<keyword evidence="2" id="KW-1185">Reference proteome</keyword>
<reference evidence="1 2" key="1">
    <citation type="submission" date="2021-06" db="EMBL/GenBank/DDBJ databases">
        <title>Caerostris extrusa draft genome.</title>
        <authorList>
            <person name="Kono N."/>
            <person name="Arakawa K."/>
        </authorList>
    </citation>
    <scope>NUCLEOTIDE SEQUENCE [LARGE SCALE GENOMIC DNA]</scope>
</reference>
<accession>A0AAV4X5I9</accession>
<evidence type="ECO:0000313" key="2">
    <source>
        <dbReference type="Proteomes" id="UP001054945"/>
    </source>
</evidence>
<organism evidence="1 2">
    <name type="scientific">Caerostris extrusa</name>
    <name type="common">Bark spider</name>
    <name type="synonym">Caerostris bankana</name>
    <dbReference type="NCBI Taxonomy" id="172846"/>
    <lineage>
        <taxon>Eukaryota</taxon>
        <taxon>Metazoa</taxon>
        <taxon>Ecdysozoa</taxon>
        <taxon>Arthropoda</taxon>
        <taxon>Chelicerata</taxon>
        <taxon>Arachnida</taxon>
        <taxon>Araneae</taxon>
        <taxon>Araneomorphae</taxon>
        <taxon>Entelegynae</taxon>
        <taxon>Araneoidea</taxon>
        <taxon>Araneidae</taxon>
        <taxon>Caerostris</taxon>
    </lineage>
</organism>
<protein>
    <submittedName>
        <fullName evidence="1">Uncharacterized protein</fullName>
    </submittedName>
</protein>
<dbReference type="EMBL" id="BPLR01017319">
    <property type="protein sequence ID" value="GIY90447.1"/>
    <property type="molecule type" value="Genomic_DNA"/>
</dbReference>